<dbReference type="Gene3D" id="3.30.70.2970">
    <property type="entry name" value="Protein of unknown function (DUF541), domain 2"/>
    <property type="match status" value="1"/>
</dbReference>
<dbReference type="GO" id="GO:0006974">
    <property type="term" value="P:DNA damage response"/>
    <property type="evidence" value="ECO:0007669"/>
    <property type="project" value="TreeGrafter"/>
</dbReference>
<dbReference type="InterPro" id="IPR052022">
    <property type="entry name" value="26kDa_periplasmic_antigen"/>
</dbReference>
<comment type="caution">
    <text evidence="1">The sequence shown here is derived from an EMBL/GenBank/DDBJ whole genome shotgun (WGS) entry which is preliminary data.</text>
</comment>
<proteinExistence type="predicted"/>
<accession>A0A2H0RIR4</accession>
<dbReference type="PANTHER" id="PTHR34387">
    <property type="entry name" value="SLR1258 PROTEIN"/>
    <property type="match status" value="1"/>
</dbReference>
<dbReference type="EMBL" id="PCYL01000047">
    <property type="protein sequence ID" value="PIR46306.1"/>
    <property type="molecule type" value="Genomic_DNA"/>
</dbReference>
<reference evidence="1 2" key="1">
    <citation type="submission" date="2017-09" db="EMBL/GenBank/DDBJ databases">
        <title>Depth-based differentiation of microbial function through sediment-hosted aquifers and enrichment of novel symbionts in the deep terrestrial subsurface.</title>
        <authorList>
            <person name="Probst A.J."/>
            <person name="Ladd B."/>
            <person name="Jarett J.K."/>
            <person name="Geller-Mcgrath D.E."/>
            <person name="Sieber C.M."/>
            <person name="Emerson J.B."/>
            <person name="Anantharaman K."/>
            <person name="Thomas B.C."/>
            <person name="Malmstrom R."/>
            <person name="Stieglmeier M."/>
            <person name="Klingl A."/>
            <person name="Woyke T."/>
            <person name="Ryan C.M."/>
            <person name="Banfield J.F."/>
        </authorList>
    </citation>
    <scope>NUCLEOTIDE SEQUENCE [LARGE SCALE GENOMIC DNA]</scope>
    <source>
        <strain evidence="1">CG10_big_fil_rev_8_21_14_0_10_45_14</strain>
    </source>
</reference>
<dbReference type="InterPro" id="IPR007497">
    <property type="entry name" value="SIMPL/DUF541"/>
</dbReference>
<evidence type="ECO:0000313" key="2">
    <source>
        <dbReference type="Proteomes" id="UP000230833"/>
    </source>
</evidence>
<dbReference type="Proteomes" id="UP000230833">
    <property type="component" value="Unassembled WGS sequence"/>
</dbReference>
<protein>
    <recommendedName>
        <fullName evidence="3">SIMPL domain-containing protein</fullName>
    </recommendedName>
</protein>
<evidence type="ECO:0000313" key="1">
    <source>
        <dbReference type="EMBL" id="PIR46306.1"/>
    </source>
</evidence>
<organism evidence="1 2">
    <name type="scientific">Candidatus Vogelbacteria bacterium CG10_big_fil_rev_8_21_14_0_10_45_14</name>
    <dbReference type="NCBI Taxonomy" id="1975042"/>
    <lineage>
        <taxon>Bacteria</taxon>
        <taxon>Candidatus Vogeliibacteriota</taxon>
    </lineage>
</organism>
<dbReference type="AlphaFoldDB" id="A0A2H0RIR4"/>
<dbReference type="Gene3D" id="3.30.110.170">
    <property type="entry name" value="Protein of unknown function (DUF541), domain 1"/>
    <property type="match status" value="1"/>
</dbReference>
<dbReference type="PANTHER" id="PTHR34387:SF1">
    <property type="entry name" value="PERIPLASMIC IMMUNOGENIC PROTEIN"/>
    <property type="match status" value="1"/>
</dbReference>
<gene>
    <name evidence="1" type="ORF">COV07_04385</name>
</gene>
<evidence type="ECO:0008006" key="3">
    <source>
        <dbReference type="Google" id="ProtNLM"/>
    </source>
</evidence>
<dbReference type="Pfam" id="PF04402">
    <property type="entry name" value="SIMPL"/>
    <property type="match status" value="1"/>
</dbReference>
<name>A0A2H0RIR4_9BACT</name>
<sequence>MSERIKNYLGIAIIIGVLSTGFSAMSLARGYGASIEPGSYRSFSVSGEGKITTIPDVARTSAGILVEGGKDLGALQESASKKSRDLVAFLKKEGVDAKDIKTEQYSVEPRYQYFSCGVRVYSDGGDVKPCPPPEIVGYTIRQSVSIKIRDFEKIGAIMAGVVDNGANTISGISFTVDEPAIVEAEARAEAIEMAKEKAEAVSKAGGFSLGKLLAIEEGGSMPIYRTYAMPESMDMAMGVSSQKSAPAIEAGSQDVTVNVILRYEIK</sequence>